<evidence type="ECO:0000256" key="1">
    <source>
        <dbReference type="SAM" id="Coils"/>
    </source>
</evidence>
<comment type="caution">
    <text evidence="2">The sequence shown here is derived from an EMBL/GenBank/DDBJ whole genome shotgun (WGS) entry which is preliminary data.</text>
</comment>
<keyword evidence="1" id="KW-0175">Coiled coil</keyword>
<dbReference type="RefSeq" id="WP_119912487.1">
    <property type="nucleotide sequence ID" value="NZ_QZCH01000047.1"/>
</dbReference>
<keyword evidence="3" id="KW-1185">Reference proteome</keyword>
<evidence type="ECO:0000313" key="2">
    <source>
        <dbReference type="EMBL" id="RJG37758.1"/>
    </source>
</evidence>
<accession>A0A418Y9L7</accession>
<dbReference type="EMBL" id="QZCH01000047">
    <property type="protein sequence ID" value="RJG37758.1"/>
    <property type="molecule type" value="Genomic_DNA"/>
</dbReference>
<reference evidence="2 3" key="2">
    <citation type="submission" date="2019-01" db="EMBL/GenBank/DDBJ databases">
        <title>Motilimonas pumilus sp. nov., isolated from the gut of sea cucumber (Apostichopus japonicus).</title>
        <authorList>
            <person name="Wang F.-Q."/>
            <person name="Ren L.-H."/>
            <person name="Lin Y.-W."/>
            <person name="Sun G.-H."/>
            <person name="Du Z.-J."/>
            <person name="Zhao J.-X."/>
            <person name="Liu X.-J."/>
            <person name="Liu L.-J."/>
        </authorList>
    </citation>
    <scope>NUCLEOTIDE SEQUENCE [LARGE SCALE GENOMIC DNA]</scope>
    <source>
        <strain evidence="2 3">PLHSC7-2</strain>
    </source>
</reference>
<organism evidence="2 3">
    <name type="scientific">Motilimonas pumila</name>
    <dbReference type="NCBI Taxonomy" id="2303987"/>
    <lineage>
        <taxon>Bacteria</taxon>
        <taxon>Pseudomonadati</taxon>
        <taxon>Pseudomonadota</taxon>
        <taxon>Gammaproteobacteria</taxon>
        <taxon>Alteromonadales</taxon>
        <taxon>Alteromonadales genera incertae sedis</taxon>
        <taxon>Motilimonas</taxon>
    </lineage>
</organism>
<dbReference type="Proteomes" id="UP000283255">
    <property type="component" value="Unassembled WGS sequence"/>
</dbReference>
<proteinExistence type="predicted"/>
<sequence>MSNHLDILTTSPYAVKLPQAFRQEYEALHRVQSLWIDACQSNGCQVFSIGQQTARHIVITNRENLPNVDEIEIAASRLKQGVLKLASKQGKSLNIGARALHPLQWYSAQGRFGFDDMPDHAVSKIHITHQTAYRGKYQPASEALTWMKDKQRRLTDTIETYRNNFQYQRLTEAEKQLEQLEQDTQSLNAIFKEHGKDSLLYKFKSGLSEKYRFYDQKGNNYRSSVARIALVYAHSHLHLEQAKPRSKPSQHHHLVDLGNLCLYKKRAG</sequence>
<gene>
    <name evidence="2" type="ORF">D1Z90_19590</name>
</gene>
<name>A0A418Y9L7_9GAMM</name>
<feature type="coiled-coil region" evidence="1">
    <location>
        <begin position="163"/>
        <end position="190"/>
    </location>
</feature>
<protein>
    <submittedName>
        <fullName evidence="2">Uncharacterized protein</fullName>
    </submittedName>
</protein>
<dbReference type="AlphaFoldDB" id="A0A418Y9L7"/>
<reference evidence="2 3" key="1">
    <citation type="submission" date="2018-09" db="EMBL/GenBank/DDBJ databases">
        <authorList>
            <person name="Wang F."/>
        </authorList>
    </citation>
    <scope>NUCLEOTIDE SEQUENCE [LARGE SCALE GENOMIC DNA]</scope>
    <source>
        <strain evidence="2 3">PLHSC7-2</strain>
    </source>
</reference>
<evidence type="ECO:0000313" key="3">
    <source>
        <dbReference type="Proteomes" id="UP000283255"/>
    </source>
</evidence>